<dbReference type="GO" id="GO:0045454">
    <property type="term" value="P:cell redox homeostasis"/>
    <property type="evidence" value="ECO:0007669"/>
    <property type="project" value="TreeGrafter"/>
</dbReference>
<evidence type="ECO:0000256" key="10">
    <source>
        <dbReference type="ARBA" id="ARBA00038489"/>
    </source>
</evidence>
<proteinExistence type="inferred from homology"/>
<dbReference type="AlphaFoldDB" id="I8HYE1"/>
<dbReference type="RefSeq" id="WP_007186583.1">
    <property type="nucleotide sequence ID" value="NZ_AKGD01000003.1"/>
</dbReference>
<comment type="catalytic activity">
    <reaction evidence="12">
        <text>a hydroperoxide + [thioredoxin]-dithiol = an alcohol + [thioredoxin]-disulfide + H2O</text>
        <dbReference type="Rhea" id="RHEA:62620"/>
        <dbReference type="Rhea" id="RHEA-COMP:10698"/>
        <dbReference type="Rhea" id="RHEA-COMP:10700"/>
        <dbReference type="ChEBI" id="CHEBI:15377"/>
        <dbReference type="ChEBI" id="CHEBI:29950"/>
        <dbReference type="ChEBI" id="CHEBI:30879"/>
        <dbReference type="ChEBI" id="CHEBI:35924"/>
        <dbReference type="ChEBI" id="CHEBI:50058"/>
        <dbReference type="EC" id="1.11.1.24"/>
    </reaction>
</comment>
<dbReference type="Proteomes" id="UP000003704">
    <property type="component" value="Unassembled WGS sequence"/>
</dbReference>
<comment type="subunit">
    <text evidence="2">Monomer.</text>
</comment>
<evidence type="ECO:0000256" key="7">
    <source>
        <dbReference type="ARBA" id="ARBA00023157"/>
    </source>
</evidence>
<dbReference type="EMBL" id="AKGD01000003">
    <property type="protein sequence ID" value="EIT68451.1"/>
    <property type="molecule type" value="Genomic_DNA"/>
</dbReference>
<dbReference type="GO" id="GO:0005737">
    <property type="term" value="C:cytoplasm"/>
    <property type="evidence" value="ECO:0007669"/>
    <property type="project" value="TreeGrafter"/>
</dbReference>
<dbReference type="InterPro" id="IPR000866">
    <property type="entry name" value="AhpC/TSA"/>
</dbReference>
<comment type="caution">
    <text evidence="16">The sequence shown here is derived from an EMBL/GenBank/DDBJ whole genome shotgun (WGS) entry which is preliminary data.</text>
</comment>
<gene>
    <name evidence="16" type="ORF">WQQ_36460</name>
</gene>
<keyword evidence="7" id="KW-1015">Disulfide bond</keyword>
<evidence type="ECO:0000256" key="13">
    <source>
        <dbReference type="PIRSR" id="PIRSR000239-1"/>
    </source>
</evidence>
<keyword evidence="6" id="KW-0560">Oxidoreductase</keyword>
<keyword evidence="5" id="KW-0049">Antioxidant</keyword>
<keyword evidence="4" id="KW-0575">Peroxidase</keyword>
<reference evidence="16 17" key="1">
    <citation type="journal article" date="2012" name="J. Bacteriol.">
        <title>Genome Sequence of n-Alkane-Degrading Hydrocarboniphaga effusa Strain AP103T (ATCC BAA-332T).</title>
        <authorList>
            <person name="Chang H.K."/>
            <person name="Zylstra G.J."/>
            <person name="Chae J.C."/>
        </authorList>
    </citation>
    <scope>NUCLEOTIDE SEQUENCE [LARGE SCALE GENOMIC DNA]</scope>
    <source>
        <strain evidence="16 17">AP103</strain>
    </source>
</reference>
<dbReference type="Gene3D" id="3.40.30.10">
    <property type="entry name" value="Glutaredoxin"/>
    <property type="match status" value="1"/>
</dbReference>
<evidence type="ECO:0000256" key="3">
    <source>
        <dbReference type="ARBA" id="ARBA00013017"/>
    </source>
</evidence>
<dbReference type="PANTHER" id="PTHR42801">
    <property type="entry name" value="THIOREDOXIN-DEPENDENT PEROXIDE REDUCTASE"/>
    <property type="match status" value="1"/>
</dbReference>
<dbReference type="InterPro" id="IPR036249">
    <property type="entry name" value="Thioredoxin-like_sf"/>
</dbReference>
<dbReference type="EC" id="1.11.1.24" evidence="3"/>
<keyword evidence="17" id="KW-1185">Reference proteome</keyword>
<dbReference type="InterPro" id="IPR050924">
    <property type="entry name" value="Peroxiredoxin_BCP/PrxQ"/>
</dbReference>
<evidence type="ECO:0000256" key="8">
    <source>
        <dbReference type="ARBA" id="ARBA00023284"/>
    </source>
</evidence>
<name>I8HYE1_9GAMM</name>
<feature type="domain" description="Thioredoxin" evidence="15">
    <location>
        <begin position="30"/>
        <end position="182"/>
    </location>
</feature>
<dbReference type="PROSITE" id="PS51352">
    <property type="entry name" value="THIOREDOXIN_2"/>
    <property type="match status" value="1"/>
</dbReference>
<evidence type="ECO:0000313" key="16">
    <source>
        <dbReference type="EMBL" id="EIT68451.1"/>
    </source>
</evidence>
<sequence>MAVSAMLGVRRIAAAVLLTGCVALPAWASLDIGAAAPDFTTEASLNGQLFTFSLADALKQGPVVVYFYPAAFTKGCNIEARKFAEAIDQFKALGAQVIGVSKDNIETLHKFAASPSECNGKFAVAADPGLKIAESYDATLLVYPGHADRTSYVITPDGKVLYAYSALSPDKHVENTLKALREWKAAQTRG</sequence>
<evidence type="ECO:0000256" key="6">
    <source>
        <dbReference type="ARBA" id="ARBA00023002"/>
    </source>
</evidence>
<dbReference type="PATRIC" id="fig|1172194.4.peg.3538"/>
<comment type="similarity">
    <text evidence="10">Belongs to the peroxiredoxin family. BCP/PrxQ subfamily.</text>
</comment>
<dbReference type="STRING" id="1172194.WQQ_36460"/>
<evidence type="ECO:0000256" key="14">
    <source>
        <dbReference type="SAM" id="SignalP"/>
    </source>
</evidence>
<comment type="function">
    <text evidence="1">Thiol-specific peroxidase that catalyzes the reduction of hydrogen peroxide and organic hydroperoxides to water and alcohols, respectively. Plays a role in cell protection against oxidative stress by detoxifying peroxides and as sensor of hydrogen peroxide-mediated signaling events.</text>
</comment>
<keyword evidence="8" id="KW-0676">Redox-active center</keyword>
<dbReference type="GO" id="GO:0008379">
    <property type="term" value="F:thioredoxin peroxidase activity"/>
    <property type="evidence" value="ECO:0007669"/>
    <property type="project" value="TreeGrafter"/>
</dbReference>
<accession>I8HYE1</accession>
<dbReference type="GO" id="GO:0034599">
    <property type="term" value="P:cellular response to oxidative stress"/>
    <property type="evidence" value="ECO:0007669"/>
    <property type="project" value="TreeGrafter"/>
</dbReference>
<dbReference type="Pfam" id="PF00578">
    <property type="entry name" value="AhpC-TSA"/>
    <property type="match status" value="1"/>
</dbReference>
<protein>
    <recommendedName>
        <fullName evidence="3">thioredoxin-dependent peroxiredoxin</fullName>
        <ecNumber evidence="3">1.11.1.24</ecNumber>
    </recommendedName>
    <alternativeName>
        <fullName evidence="9">Thioredoxin peroxidase</fullName>
    </alternativeName>
    <alternativeName>
        <fullName evidence="11">Thioredoxin-dependent peroxiredoxin Bcp</fullName>
    </alternativeName>
</protein>
<feature type="active site" description="Cysteine sulfenic acid (-SOH) intermediate; for peroxidase activity" evidence="13">
    <location>
        <position position="76"/>
    </location>
</feature>
<feature type="signal peptide" evidence="14">
    <location>
        <begin position="1"/>
        <end position="28"/>
    </location>
</feature>
<feature type="chain" id="PRO_5003713724" description="thioredoxin-dependent peroxiredoxin" evidence="14">
    <location>
        <begin position="29"/>
        <end position="190"/>
    </location>
</feature>
<evidence type="ECO:0000256" key="11">
    <source>
        <dbReference type="ARBA" id="ARBA00042639"/>
    </source>
</evidence>
<evidence type="ECO:0000259" key="15">
    <source>
        <dbReference type="PROSITE" id="PS51352"/>
    </source>
</evidence>
<dbReference type="PIRSF" id="PIRSF000239">
    <property type="entry name" value="AHPC"/>
    <property type="match status" value="1"/>
</dbReference>
<evidence type="ECO:0000256" key="2">
    <source>
        <dbReference type="ARBA" id="ARBA00011245"/>
    </source>
</evidence>
<evidence type="ECO:0000256" key="5">
    <source>
        <dbReference type="ARBA" id="ARBA00022862"/>
    </source>
</evidence>
<dbReference type="InterPro" id="IPR013766">
    <property type="entry name" value="Thioredoxin_domain"/>
</dbReference>
<evidence type="ECO:0000256" key="1">
    <source>
        <dbReference type="ARBA" id="ARBA00003330"/>
    </source>
</evidence>
<keyword evidence="14" id="KW-0732">Signal</keyword>
<evidence type="ECO:0000256" key="12">
    <source>
        <dbReference type="ARBA" id="ARBA00049091"/>
    </source>
</evidence>
<dbReference type="PANTHER" id="PTHR42801:SF4">
    <property type="entry name" value="AHPC_TSA FAMILY PROTEIN"/>
    <property type="match status" value="1"/>
</dbReference>
<evidence type="ECO:0000256" key="4">
    <source>
        <dbReference type="ARBA" id="ARBA00022559"/>
    </source>
</evidence>
<evidence type="ECO:0000256" key="9">
    <source>
        <dbReference type="ARBA" id="ARBA00032824"/>
    </source>
</evidence>
<dbReference type="SUPFAM" id="SSF52833">
    <property type="entry name" value="Thioredoxin-like"/>
    <property type="match status" value="1"/>
</dbReference>
<dbReference type="CDD" id="cd03017">
    <property type="entry name" value="PRX_BCP"/>
    <property type="match status" value="1"/>
</dbReference>
<organism evidence="16 17">
    <name type="scientific">Hydrocarboniphaga effusa AP103</name>
    <dbReference type="NCBI Taxonomy" id="1172194"/>
    <lineage>
        <taxon>Bacteria</taxon>
        <taxon>Pseudomonadati</taxon>
        <taxon>Pseudomonadota</taxon>
        <taxon>Gammaproteobacteria</taxon>
        <taxon>Nevskiales</taxon>
        <taxon>Nevskiaceae</taxon>
        <taxon>Hydrocarboniphaga</taxon>
    </lineage>
</organism>
<evidence type="ECO:0000313" key="17">
    <source>
        <dbReference type="Proteomes" id="UP000003704"/>
    </source>
</evidence>
<dbReference type="InterPro" id="IPR024706">
    <property type="entry name" value="Peroxiredoxin_AhpC-typ"/>
</dbReference>